<dbReference type="AlphaFoldDB" id="A0A1G2IHJ5"/>
<dbReference type="InterPro" id="IPR041017">
    <property type="entry name" value="Thioredoxin_10"/>
</dbReference>
<evidence type="ECO:0000313" key="2">
    <source>
        <dbReference type="EMBL" id="OGZ74001.1"/>
    </source>
</evidence>
<dbReference type="Pfam" id="PF17991">
    <property type="entry name" value="Thioredoxin_10"/>
    <property type="match status" value="1"/>
</dbReference>
<protein>
    <recommendedName>
        <fullName evidence="1">Thioredoxin domain-containing protein</fullName>
    </recommendedName>
</protein>
<reference evidence="2 3" key="1">
    <citation type="journal article" date="2016" name="Nat. Commun.">
        <title>Thousands of microbial genomes shed light on interconnected biogeochemical processes in an aquifer system.</title>
        <authorList>
            <person name="Anantharaman K."/>
            <person name="Brown C.T."/>
            <person name="Hug L.A."/>
            <person name="Sharon I."/>
            <person name="Castelle C.J."/>
            <person name="Probst A.J."/>
            <person name="Thomas B.C."/>
            <person name="Singh A."/>
            <person name="Wilkins M.J."/>
            <person name="Karaoz U."/>
            <person name="Brodie E.L."/>
            <person name="Williams K.H."/>
            <person name="Hubbard S.S."/>
            <person name="Banfield J.F."/>
        </authorList>
    </citation>
    <scope>NUCLEOTIDE SEQUENCE [LARGE SCALE GENOMIC DNA]</scope>
</reference>
<dbReference type="EMBL" id="MHPA01000004">
    <property type="protein sequence ID" value="OGZ74001.1"/>
    <property type="molecule type" value="Genomic_DNA"/>
</dbReference>
<organism evidence="2 3">
    <name type="scientific">Candidatus Staskawiczbacteria bacterium RIFCSPLOWO2_01_FULL_38_12b</name>
    <dbReference type="NCBI Taxonomy" id="1802214"/>
    <lineage>
        <taxon>Bacteria</taxon>
        <taxon>Candidatus Staskawicziibacteriota</taxon>
    </lineage>
</organism>
<dbReference type="InterPro" id="IPR050553">
    <property type="entry name" value="Thioredoxin_ResA/DsbE_sf"/>
</dbReference>
<dbReference type="SUPFAM" id="SSF52833">
    <property type="entry name" value="Thioredoxin-like"/>
    <property type="match status" value="1"/>
</dbReference>
<dbReference type="Pfam" id="PF00578">
    <property type="entry name" value="AhpC-TSA"/>
    <property type="match status" value="1"/>
</dbReference>
<dbReference type="PANTHER" id="PTHR42852">
    <property type="entry name" value="THIOL:DISULFIDE INTERCHANGE PROTEIN DSBE"/>
    <property type="match status" value="1"/>
</dbReference>
<gene>
    <name evidence="2" type="ORF">A2908_04740</name>
</gene>
<evidence type="ECO:0000259" key="1">
    <source>
        <dbReference type="PROSITE" id="PS51352"/>
    </source>
</evidence>
<proteinExistence type="predicted"/>
<accession>A0A1G2IHJ5</accession>
<dbReference type="Proteomes" id="UP000176774">
    <property type="component" value="Unassembled WGS sequence"/>
</dbReference>
<dbReference type="InterPro" id="IPR036249">
    <property type="entry name" value="Thioredoxin-like_sf"/>
</dbReference>
<name>A0A1G2IHJ5_9BACT</name>
<dbReference type="InterPro" id="IPR013766">
    <property type="entry name" value="Thioredoxin_domain"/>
</dbReference>
<dbReference type="Gene3D" id="2.60.120.260">
    <property type="entry name" value="Galactose-binding domain-like"/>
    <property type="match status" value="1"/>
</dbReference>
<feature type="domain" description="Thioredoxin" evidence="1">
    <location>
        <begin position="69"/>
        <end position="217"/>
    </location>
</feature>
<dbReference type="InterPro" id="IPR000866">
    <property type="entry name" value="AhpC/TSA"/>
</dbReference>
<sequence>MNKNIIFALALVIVLGVIGYIQITKPKLYSVGSGNAESIALAPSSDKVLDTSTTASPALAKTRMMNIEEKAKKYSPAVEIIPGGQFINAEPFTLKSLIGKKVILVDFWTYTCINCQRTTPYLKEWYRKYKDQGLIIVGVHTPEFEFEKEYSNVKKAVEDEGILYPVVQDNNYATWSAYGNRYWPHKYLIDIDGFIVHDKIGEGGYDEFEKAIQKALAERNLVLGLKNSVDINIANPKDVIIMDSSKVQSPETYFGSARNEYLGNGKKSTSGNQVLSFPDNLSVNKLYLDGTWDFQNEFAESKSATAKIKFLYNAKNVYLVASSDEGVTVKIFQDGALIKTMTIKDHRLYNIVEGTDYGKHTLEIEIDRAGLKAFAFTFG</sequence>
<dbReference type="GO" id="GO:0016491">
    <property type="term" value="F:oxidoreductase activity"/>
    <property type="evidence" value="ECO:0007669"/>
    <property type="project" value="InterPro"/>
</dbReference>
<dbReference type="STRING" id="1802214.A2908_04740"/>
<dbReference type="PANTHER" id="PTHR42852:SF13">
    <property type="entry name" value="PROTEIN DIPZ"/>
    <property type="match status" value="1"/>
</dbReference>
<evidence type="ECO:0000313" key="3">
    <source>
        <dbReference type="Proteomes" id="UP000176774"/>
    </source>
</evidence>
<dbReference type="PROSITE" id="PS51352">
    <property type="entry name" value="THIOREDOXIN_2"/>
    <property type="match status" value="1"/>
</dbReference>
<dbReference type="GO" id="GO:0016209">
    <property type="term" value="F:antioxidant activity"/>
    <property type="evidence" value="ECO:0007669"/>
    <property type="project" value="InterPro"/>
</dbReference>
<dbReference type="Gene3D" id="3.40.30.10">
    <property type="entry name" value="Glutaredoxin"/>
    <property type="match status" value="1"/>
</dbReference>
<comment type="caution">
    <text evidence="2">The sequence shown here is derived from an EMBL/GenBank/DDBJ whole genome shotgun (WGS) entry which is preliminary data.</text>
</comment>